<evidence type="ECO:0000256" key="1">
    <source>
        <dbReference type="ARBA" id="ARBA00022729"/>
    </source>
</evidence>
<dbReference type="RefSeq" id="WP_404319031.1">
    <property type="nucleotide sequence ID" value="NZ_JAUIYO010000021.1"/>
</dbReference>
<dbReference type="Proteomes" id="UP001619911">
    <property type="component" value="Unassembled WGS sequence"/>
</dbReference>
<dbReference type="InterPro" id="IPR001119">
    <property type="entry name" value="SLH_dom"/>
</dbReference>
<dbReference type="SUPFAM" id="SSF52266">
    <property type="entry name" value="SGNH hydrolase"/>
    <property type="match status" value="1"/>
</dbReference>
<dbReference type="PANTHER" id="PTHR43308:SF5">
    <property type="entry name" value="S-LAYER PROTEIN _ PEPTIDOGLYCAN ENDO-BETA-N-ACETYLGLUCOSAMINIDASE"/>
    <property type="match status" value="1"/>
</dbReference>
<dbReference type="Gene3D" id="3.40.50.1110">
    <property type="entry name" value="SGNH hydrolase"/>
    <property type="match status" value="1"/>
</dbReference>
<feature type="domain" description="SLH" evidence="3">
    <location>
        <begin position="370"/>
        <end position="430"/>
    </location>
</feature>
<dbReference type="Pfam" id="PF13472">
    <property type="entry name" value="Lipase_GDSL_2"/>
    <property type="match status" value="1"/>
</dbReference>
<accession>A0ABW8IC49</accession>
<evidence type="ECO:0000259" key="3">
    <source>
        <dbReference type="PROSITE" id="PS51272"/>
    </source>
</evidence>
<reference evidence="4 5" key="1">
    <citation type="submission" date="2023-07" db="EMBL/GenBank/DDBJ databases">
        <title>Bacillus lucianemedeirus sp. nov, a new species isolated from an immunobiological production facility.</title>
        <authorList>
            <person name="Costa L.V."/>
            <person name="Miranda R.V.S.L."/>
            <person name="Brandao M.L.L."/>
            <person name="Reis C.M.F."/>
            <person name="Frazao A.M."/>
            <person name="Cruz F.V."/>
            <person name="Baio P.V.P."/>
            <person name="Veras J.F.C."/>
            <person name="Ramos J.N."/>
            <person name="Vieira V."/>
        </authorList>
    </citation>
    <scope>NUCLEOTIDE SEQUENCE [LARGE SCALE GENOMIC DNA]</scope>
    <source>
        <strain evidence="4 5">B190/17</strain>
    </source>
</reference>
<dbReference type="InterPro" id="IPR036514">
    <property type="entry name" value="SGNH_hydro_sf"/>
</dbReference>
<dbReference type="EMBL" id="JAUIYO010000021">
    <property type="protein sequence ID" value="MFK2827082.1"/>
    <property type="molecule type" value="Genomic_DNA"/>
</dbReference>
<sequence length="430" mass="46244">MGRKKIFTGLMSVMLLITAFFSPAAAGAAEAKIDYVAIGDSLAAGQGPYDKDKPVEEKIGTGYTDLIAKKLGEDGKLGSFTKEFSVSGATSADVLAMLQNPKAQQAVKEAELVTLSVGANDLFKVIKVDPTTGKVIYNLEEVQQTMAALQQNLAVITTQLKQLNPQAKIYVMGYYFAFPYLPEGAEKEQAKALSAQLNQLIEGVSNYSGVSFVSVKEFDKNSLAYLPNPQDVHPNEAGYGVMADAFFSVYQAPDRFSDLPASSEARHAILALANAGILNGKTDGTFEPIRNITRAEAAIILAKVVPNLPASPKNPGFKDITPNVKAYTAIAQLTEAGVFAKAPRFHPNQPLTRAQMARLLTVIYGLKGSGSVDFKDVPANFWAKEEIDAVVTNKIMVGSDNQTFHPNNPITRAEFAITIYRILEGLKAAA</sequence>
<feature type="signal peptide" evidence="2">
    <location>
        <begin position="1"/>
        <end position="24"/>
    </location>
</feature>
<feature type="domain" description="SLH" evidence="3">
    <location>
        <begin position="252"/>
        <end position="315"/>
    </location>
</feature>
<organism evidence="4 5">
    <name type="scientific">Bacillus lumedeiriae</name>
    <dbReference type="NCBI Taxonomy" id="3058829"/>
    <lineage>
        <taxon>Bacteria</taxon>
        <taxon>Bacillati</taxon>
        <taxon>Bacillota</taxon>
        <taxon>Bacilli</taxon>
        <taxon>Bacillales</taxon>
        <taxon>Bacillaceae</taxon>
        <taxon>Bacillus</taxon>
    </lineage>
</organism>
<protein>
    <submittedName>
        <fullName evidence="4">S-layer homology domain-containing protein</fullName>
    </submittedName>
</protein>
<gene>
    <name evidence="4" type="ORF">QYG89_15665</name>
</gene>
<dbReference type="InterPro" id="IPR013830">
    <property type="entry name" value="SGNH_hydro"/>
</dbReference>
<keyword evidence="1 2" id="KW-0732">Signal</keyword>
<name>A0ABW8IC49_9BACI</name>
<evidence type="ECO:0000256" key="2">
    <source>
        <dbReference type="SAM" id="SignalP"/>
    </source>
</evidence>
<dbReference type="PROSITE" id="PS51272">
    <property type="entry name" value="SLH"/>
    <property type="match status" value="3"/>
</dbReference>
<feature type="domain" description="SLH" evidence="3">
    <location>
        <begin position="317"/>
        <end position="369"/>
    </location>
</feature>
<proteinExistence type="predicted"/>
<dbReference type="Pfam" id="PF00395">
    <property type="entry name" value="SLH"/>
    <property type="match status" value="3"/>
</dbReference>
<evidence type="ECO:0000313" key="4">
    <source>
        <dbReference type="EMBL" id="MFK2827082.1"/>
    </source>
</evidence>
<comment type="caution">
    <text evidence="4">The sequence shown here is derived from an EMBL/GenBank/DDBJ whole genome shotgun (WGS) entry which is preliminary data.</text>
</comment>
<dbReference type="PANTHER" id="PTHR43308">
    <property type="entry name" value="OUTER MEMBRANE PROTEIN ALPHA-RELATED"/>
    <property type="match status" value="1"/>
</dbReference>
<feature type="chain" id="PRO_5047188938" evidence="2">
    <location>
        <begin position="25"/>
        <end position="430"/>
    </location>
</feature>
<dbReference type="InterPro" id="IPR051465">
    <property type="entry name" value="Cell_Envelope_Struct_Comp"/>
</dbReference>
<evidence type="ECO:0000313" key="5">
    <source>
        <dbReference type="Proteomes" id="UP001619911"/>
    </source>
</evidence>
<keyword evidence="5" id="KW-1185">Reference proteome</keyword>